<dbReference type="Pfam" id="PF04338">
    <property type="entry name" value="DUF481"/>
    <property type="match status" value="1"/>
</dbReference>
<feature type="signal peptide" evidence="1">
    <location>
        <begin position="1"/>
        <end position="21"/>
    </location>
</feature>
<protein>
    <recommendedName>
        <fullName evidence="4">DUF481 domain-containing protein</fullName>
    </recommendedName>
</protein>
<dbReference type="InterPro" id="IPR007433">
    <property type="entry name" value="DUF481"/>
</dbReference>
<dbReference type="EMBL" id="BAABJX010000052">
    <property type="protein sequence ID" value="GAA4845881.1"/>
    <property type="molecule type" value="Genomic_DNA"/>
</dbReference>
<proteinExistence type="predicted"/>
<sequence length="339" mass="38846">MNFFRTHFLFLLLSLPCISIAQQDSIRLDNGNTLTGEIKSLNQGVFKIETDYSKDDFKIKWKEVTYVHTNSQFAITLSDGSRLTGPLIGYSDNDSVMIIKGEDQTLTRLQDIVYLKSVSEGFWDRAYASLDFGYNYTRAQSLQQMSLGSTMGYISTRWWVDIKGSLILTLQEEADDIRRMNSNIGFRYLLSKGWYVVTDLSFLSNTEQSLELRSLAKAGIGVYLIQSNRTYWGVESGLAFNNENFEEENEQDLQSAEAFLGTEFNLFDVGDWSLLTNVIVYRSLTEDNRWRIDQGFNSNIKLPLNFYISVGFNINYDSRPVASGSDLDYILRTSFGWKL</sequence>
<feature type="chain" id="PRO_5046966847" description="DUF481 domain-containing protein" evidence="1">
    <location>
        <begin position="22"/>
        <end position="339"/>
    </location>
</feature>
<dbReference type="Proteomes" id="UP001500298">
    <property type="component" value="Unassembled WGS sequence"/>
</dbReference>
<keyword evidence="3" id="KW-1185">Reference proteome</keyword>
<accession>A0ABP9DL17</accession>
<comment type="caution">
    <text evidence="2">The sequence shown here is derived from an EMBL/GenBank/DDBJ whole genome shotgun (WGS) entry which is preliminary data.</text>
</comment>
<name>A0ABP9DL17_9BACT</name>
<reference evidence="3" key="1">
    <citation type="journal article" date="2019" name="Int. J. Syst. Evol. Microbiol.">
        <title>The Global Catalogue of Microorganisms (GCM) 10K type strain sequencing project: providing services to taxonomists for standard genome sequencing and annotation.</title>
        <authorList>
            <consortium name="The Broad Institute Genomics Platform"/>
            <consortium name="The Broad Institute Genome Sequencing Center for Infectious Disease"/>
            <person name="Wu L."/>
            <person name="Ma J."/>
        </authorList>
    </citation>
    <scope>NUCLEOTIDE SEQUENCE [LARGE SCALE GENOMIC DNA]</scope>
    <source>
        <strain evidence="3">JCM 18326</strain>
    </source>
</reference>
<evidence type="ECO:0000256" key="1">
    <source>
        <dbReference type="SAM" id="SignalP"/>
    </source>
</evidence>
<evidence type="ECO:0000313" key="2">
    <source>
        <dbReference type="EMBL" id="GAA4845881.1"/>
    </source>
</evidence>
<dbReference type="RefSeq" id="WP_345373854.1">
    <property type="nucleotide sequence ID" value="NZ_BAABJX010000052.1"/>
</dbReference>
<organism evidence="2 3">
    <name type="scientific">Algivirga pacifica</name>
    <dbReference type="NCBI Taxonomy" id="1162670"/>
    <lineage>
        <taxon>Bacteria</taxon>
        <taxon>Pseudomonadati</taxon>
        <taxon>Bacteroidota</taxon>
        <taxon>Cytophagia</taxon>
        <taxon>Cytophagales</taxon>
        <taxon>Flammeovirgaceae</taxon>
        <taxon>Algivirga</taxon>
    </lineage>
</organism>
<gene>
    <name evidence="2" type="ORF">GCM10023331_33330</name>
</gene>
<evidence type="ECO:0000313" key="3">
    <source>
        <dbReference type="Proteomes" id="UP001500298"/>
    </source>
</evidence>
<keyword evidence="1" id="KW-0732">Signal</keyword>
<evidence type="ECO:0008006" key="4">
    <source>
        <dbReference type="Google" id="ProtNLM"/>
    </source>
</evidence>